<dbReference type="InterPro" id="IPR006657">
    <property type="entry name" value="MoPterin_dinucl-bd_dom"/>
</dbReference>
<evidence type="ECO:0000256" key="3">
    <source>
        <dbReference type="ARBA" id="ARBA00022505"/>
    </source>
</evidence>
<dbReference type="RefSeq" id="WP_244385998.1">
    <property type="nucleotide sequence ID" value="NZ_AP025564.1"/>
</dbReference>
<keyword evidence="5" id="KW-0560">Oxidoreductase</keyword>
<feature type="domain" description="Molybdopterin oxidoreductase" evidence="6">
    <location>
        <begin position="512"/>
        <end position="581"/>
    </location>
</feature>
<evidence type="ECO:0000259" key="7">
    <source>
        <dbReference type="Pfam" id="PF01568"/>
    </source>
</evidence>
<keyword evidence="3" id="KW-0500">Molybdenum</keyword>
<keyword evidence="9" id="KW-1185">Reference proteome</keyword>
<dbReference type="Gene3D" id="2.20.25.340">
    <property type="match status" value="1"/>
</dbReference>
<dbReference type="EMBL" id="AP025564">
    <property type="protein sequence ID" value="BDE96836.1"/>
    <property type="molecule type" value="Genomic_DNA"/>
</dbReference>
<comment type="cofactor">
    <cofactor evidence="1">
        <name>Mo-bis(molybdopterin guanine dinucleotide)</name>
        <dbReference type="ChEBI" id="CHEBI:60539"/>
    </cofactor>
</comment>
<dbReference type="Gene3D" id="2.40.40.20">
    <property type="match status" value="1"/>
</dbReference>
<feature type="domain" description="Molybdopterin oxidoreductase" evidence="6">
    <location>
        <begin position="85"/>
        <end position="469"/>
    </location>
</feature>
<dbReference type="SUPFAM" id="SSF53706">
    <property type="entry name" value="Formate dehydrogenase/DMSO reductase, domains 1-3"/>
    <property type="match status" value="1"/>
</dbReference>
<dbReference type="Pfam" id="PF01568">
    <property type="entry name" value="Molydop_binding"/>
    <property type="match status" value="1"/>
</dbReference>
<organism evidence="8 9">
    <name type="scientific">Raoultibacter timonensis</name>
    <dbReference type="NCBI Taxonomy" id="1907662"/>
    <lineage>
        <taxon>Bacteria</taxon>
        <taxon>Bacillati</taxon>
        <taxon>Actinomycetota</taxon>
        <taxon>Coriobacteriia</taxon>
        <taxon>Eggerthellales</taxon>
        <taxon>Eggerthellaceae</taxon>
        <taxon>Raoultibacter</taxon>
    </lineage>
</organism>
<dbReference type="Gene3D" id="3.40.50.740">
    <property type="match status" value="2"/>
</dbReference>
<evidence type="ECO:0000256" key="2">
    <source>
        <dbReference type="ARBA" id="ARBA00010312"/>
    </source>
</evidence>
<dbReference type="InterPro" id="IPR009010">
    <property type="entry name" value="Asp_de-COase-like_dom_sf"/>
</dbReference>
<evidence type="ECO:0000256" key="4">
    <source>
        <dbReference type="ARBA" id="ARBA00022723"/>
    </source>
</evidence>
<evidence type="ECO:0000313" key="8">
    <source>
        <dbReference type="EMBL" id="BDE96836.1"/>
    </source>
</evidence>
<dbReference type="SUPFAM" id="SSF50692">
    <property type="entry name" value="ADC-like"/>
    <property type="match status" value="1"/>
</dbReference>
<evidence type="ECO:0000256" key="5">
    <source>
        <dbReference type="ARBA" id="ARBA00023002"/>
    </source>
</evidence>
<dbReference type="PANTHER" id="PTHR43742">
    <property type="entry name" value="TRIMETHYLAMINE-N-OXIDE REDUCTASE"/>
    <property type="match status" value="1"/>
</dbReference>
<proteinExistence type="inferred from homology"/>
<keyword evidence="4" id="KW-0479">Metal-binding</keyword>
<dbReference type="Gene3D" id="3.40.228.10">
    <property type="entry name" value="Dimethylsulfoxide Reductase, domain 2"/>
    <property type="match status" value="1"/>
</dbReference>
<dbReference type="InterPro" id="IPR006655">
    <property type="entry name" value="Mopterin_OxRdtase_prok_CS"/>
</dbReference>
<dbReference type="PANTHER" id="PTHR43742:SF3">
    <property type="entry name" value="DIMETHYL SULFOXIDE REDUCTASE DMSA"/>
    <property type="match status" value="1"/>
</dbReference>
<dbReference type="Proteomes" id="UP001320544">
    <property type="component" value="Chromosome"/>
</dbReference>
<name>A0ABN6MKM1_9ACTN</name>
<evidence type="ECO:0000259" key="6">
    <source>
        <dbReference type="Pfam" id="PF00384"/>
    </source>
</evidence>
<comment type="similarity">
    <text evidence="2">Belongs to the prokaryotic molybdopterin-containing oxidoreductase family.</text>
</comment>
<evidence type="ECO:0000256" key="1">
    <source>
        <dbReference type="ARBA" id="ARBA00001942"/>
    </source>
</evidence>
<feature type="domain" description="Molybdopterin dinucleotide-binding" evidence="7">
    <location>
        <begin position="738"/>
        <end position="808"/>
    </location>
</feature>
<dbReference type="Pfam" id="PF00384">
    <property type="entry name" value="Molybdopterin"/>
    <property type="match status" value="2"/>
</dbReference>
<protein>
    <submittedName>
        <fullName evidence="8">Dehydrogenase</fullName>
    </submittedName>
</protein>
<reference evidence="8 9" key="1">
    <citation type="submission" date="2022-01" db="EMBL/GenBank/DDBJ databases">
        <title>Novel bile acid biosynthetic pathways are enriched in the microbiome of centenarians.</title>
        <authorList>
            <person name="Sato Y."/>
            <person name="Atarashi K."/>
            <person name="Plichta R.D."/>
            <person name="Arai Y."/>
            <person name="Sasajima S."/>
            <person name="Kearney M.S."/>
            <person name="Suda W."/>
            <person name="Takeshita K."/>
            <person name="Sasaki T."/>
            <person name="Okamoto S."/>
            <person name="Skelly N.A."/>
            <person name="Okamura Y."/>
            <person name="Vlamakis H."/>
            <person name="Li Y."/>
            <person name="Tanoue T."/>
            <person name="Takei H."/>
            <person name="Nittono H."/>
            <person name="Narushima S."/>
            <person name="Irie J."/>
            <person name="Itoh H."/>
            <person name="Moriya K."/>
            <person name="Sugiura Y."/>
            <person name="Suematsu M."/>
            <person name="Moritoki N."/>
            <person name="Shibata S."/>
            <person name="Littman R.D."/>
            <person name="Fischbach A.M."/>
            <person name="Uwamino Y."/>
            <person name="Inoue T."/>
            <person name="Honda A."/>
            <person name="Hattori M."/>
            <person name="Murai T."/>
            <person name="Xavier J.R."/>
            <person name="Hirose N."/>
            <person name="Honda K."/>
        </authorList>
    </citation>
    <scope>NUCLEOTIDE SEQUENCE [LARGE SCALE GENOMIC DNA]</scope>
    <source>
        <strain evidence="8 9">CE91-St30</strain>
    </source>
</reference>
<evidence type="ECO:0000313" key="9">
    <source>
        <dbReference type="Proteomes" id="UP001320544"/>
    </source>
</evidence>
<dbReference type="InterPro" id="IPR050612">
    <property type="entry name" value="Prok_Mopterin_Oxidored"/>
</dbReference>
<sequence>MKNVETHYKTLGFGSFGMSALSAEIDVKDGKIIRTRGMHFDRAYSADYLKPWTLEVRGKKLEGLLKNDIPPFALVYKKRAYSDNRILYPMKRIDWDPEGERNPQNRGKSKFERISWDEATDIIAKELRRIEKEYGLFAVFCQGDGHGETKTVHATHGCQMRLMSILGGFTFQARNPDSWEGWYWGAKHVWGCDPVGEGDIGNLLLDIAENSKYLLHWGCDEETTPWGWCGQLPSRWAFWLTEVGVKQIYVCPDVNYGAAVHADKWIPVNPNTDVALHMAIAYTWIANGWFDEEYIDTHAVGFDWIKYYVMGGEDGVPKTPEWASPICGVPSRQIKALAKAWYKQATSISHVNGGSLIRSQFSAEPGRMEVVLMGMQGLGKPGRNVIKLIEWGLYGLPSQCPNPRSDLYMMPAAAYRSLDYNNPEVWDIRQSFIPKTMVPKAILGDYTVDNPLTWYGTGIAGWPKEDQFVKYQYPSKQAGTRIHMIWSDTPCWSTCWNGGYTLAKAVQSEEIEFVLIQHPWMENDCIYADILLPINTKFEERDIAVDSSNGYTNVMMIEPQCIEPRGESKSDYEAVGEVAKKMGVYDEFTGGKSEEEWIREGFENSGCQERVSWEEFKEKGYYAAPTSVGWENNPRGFAPFCEDPEANPLGTPSGKLEFYSTALAHHFPDDESRPPFPKFIASDDRLSESLLTERGEAYPYLIVSNHPRWRVHANMDDITWFREIETCKVKGPDGYLYEPVWINPVDAEGQGIATGDVVKIFNDRGWVLGGAYVTERIKPGVIYQDHGARLDPINVGEADRGGANNLIAPSEVAMKNTNAEVTSGYLVDFEKVDVFELAERYPEAFGRDFNAAGVKIDNWLV</sequence>
<dbReference type="InterPro" id="IPR006656">
    <property type="entry name" value="Mopterin_OxRdtase"/>
</dbReference>
<accession>A0ABN6MKM1</accession>
<dbReference type="PROSITE" id="PS00932">
    <property type="entry name" value="MOLYBDOPTERIN_PROK_3"/>
    <property type="match status" value="1"/>
</dbReference>
<gene>
    <name evidence="8" type="ORF">CE91St30_21690</name>
</gene>